<dbReference type="GO" id="GO:0034272">
    <property type="term" value="C:phosphatidylinositol 3-kinase complex, class III, type II"/>
    <property type="evidence" value="ECO:0007669"/>
    <property type="project" value="TreeGrafter"/>
</dbReference>
<dbReference type="InterPro" id="IPR041691">
    <property type="entry name" value="Atg6/beclin_CC"/>
</dbReference>
<dbReference type="Pfam" id="PF17675">
    <property type="entry name" value="APG6_N"/>
    <property type="match status" value="1"/>
</dbReference>
<sequence length="620" mass="69301">MECRGRFCLVLCGMLSPHCDRLPGRGQTVVCVSPFEDSRGSKKGDGKGGSVAGVREERFDMREESEPRARAPAKVKEVSGILNLRGPGAQSGDPNLPRWQCQMCRHYLSTAGVEAFVEKLHGVQGSVHGGSGSVFAGSRMDQSFVVLPKSKNALQQPGSGFLPPRPRSGGIAYPTPGYTPAANQPISPSAPPGGSSHPGPVGHELHGSRAMDESFVVLPSAAASMYKFDNAGDGGAGHRGAVASNAQHTNPASFDSQVIVVQRCFEIASAHTQVEQPLCLECMRTLSEELEKEVEEVNRDIRAYEFCVERLEKQQKDALTEEEFAREKLNVEEQERQLELEIRKVNEQREEVEAQLRELDLKSEEFEELEERFWHDCNDFRLQLTAHQEERDAVLAKMEVAKSQLEILKRTNVLNDAFHIWHDGDFGTINNFRLGRLPSVPVEWDEINAAWGQACLLLYTMAQYCRLNFTYRILPMGSYPRIADNKNTYELFGPVNLFWSTRYDKAMTFFLACLKEFAEFAYAKDRAANVSPDKCFSLPYKIENDKVEGYTITQSFNRQDRWTKALKYTLCNLKWALYWLIGNTTFQSASPSSSVALVPGGGAHSQTETKSGSRRQRGTM</sequence>
<organism evidence="7 8">
    <name type="scientific">Marchantia polymorpha subsp. ruderalis</name>
    <dbReference type="NCBI Taxonomy" id="1480154"/>
    <lineage>
        <taxon>Eukaryota</taxon>
        <taxon>Viridiplantae</taxon>
        <taxon>Streptophyta</taxon>
        <taxon>Embryophyta</taxon>
        <taxon>Marchantiophyta</taxon>
        <taxon>Marchantiopsida</taxon>
        <taxon>Marchantiidae</taxon>
        <taxon>Marchantiales</taxon>
        <taxon>Marchantiaceae</taxon>
        <taxon>Marchantia</taxon>
    </lineage>
</organism>
<accession>A0A176WAP5</accession>
<dbReference type="PANTHER" id="PTHR12768:SF4">
    <property type="entry name" value="BECLIN-1"/>
    <property type="match status" value="1"/>
</dbReference>
<dbReference type="GO" id="GO:0030674">
    <property type="term" value="F:protein-macromolecule adaptor activity"/>
    <property type="evidence" value="ECO:0007669"/>
    <property type="project" value="TreeGrafter"/>
</dbReference>
<protein>
    <recommendedName>
        <fullName evidence="9">Atg6 BARA domain-containing protein</fullName>
    </recommendedName>
</protein>
<comment type="similarity">
    <text evidence="1">Belongs to the beclin family.</text>
</comment>
<dbReference type="InterPro" id="IPR040455">
    <property type="entry name" value="Atg6_BARA"/>
</dbReference>
<evidence type="ECO:0000259" key="5">
    <source>
        <dbReference type="Pfam" id="PF04111"/>
    </source>
</evidence>
<comment type="caution">
    <text evidence="7">The sequence shown here is derived from an EMBL/GenBank/DDBJ whole genome shotgun (WGS) entry which is preliminary data.</text>
</comment>
<dbReference type="InterPro" id="IPR007243">
    <property type="entry name" value="Atg6/Beclin"/>
</dbReference>
<feature type="region of interest" description="Disordered" evidence="4">
    <location>
        <begin position="155"/>
        <end position="206"/>
    </location>
</feature>
<dbReference type="GO" id="GO:0000045">
    <property type="term" value="P:autophagosome assembly"/>
    <property type="evidence" value="ECO:0007669"/>
    <property type="project" value="TreeGrafter"/>
</dbReference>
<evidence type="ECO:0008006" key="9">
    <source>
        <dbReference type="Google" id="ProtNLM"/>
    </source>
</evidence>
<dbReference type="EMBL" id="LVLJ01001455">
    <property type="protein sequence ID" value="OAE29502.1"/>
    <property type="molecule type" value="Genomic_DNA"/>
</dbReference>
<dbReference type="GO" id="GO:0000407">
    <property type="term" value="C:phagophore assembly site"/>
    <property type="evidence" value="ECO:0007669"/>
    <property type="project" value="TreeGrafter"/>
</dbReference>
<gene>
    <name evidence="7" type="ORF">AXG93_1433s1210</name>
</gene>
<dbReference type="Gene3D" id="1.10.418.40">
    <property type="entry name" value="Autophagy protein 6/Beclin 1"/>
    <property type="match status" value="1"/>
</dbReference>
<feature type="compositionally biased region" description="Low complexity" evidence="4">
    <location>
        <begin position="192"/>
        <end position="202"/>
    </location>
</feature>
<feature type="region of interest" description="Disordered" evidence="4">
    <location>
        <begin position="597"/>
        <end position="620"/>
    </location>
</feature>
<dbReference type="GO" id="GO:0045324">
    <property type="term" value="P:late endosome to vacuole transport"/>
    <property type="evidence" value="ECO:0007669"/>
    <property type="project" value="TreeGrafter"/>
</dbReference>
<evidence type="ECO:0000256" key="3">
    <source>
        <dbReference type="SAM" id="Coils"/>
    </source>
</evidence>
<evidence type="ECO:0000259" key="6">
    <source>
        <dbReference type="Pfam" id="PF17675"/>
    </source>
</evidence>
<dbReference type="Pfam" id="PF04111">
    <property type="entry name" value="APG6"/>
    <property type="match status" value="1"/>
</dbReference>
<evidence type="ECO:0000256" key="1">
    <source>
        <dbReference type="ARBA" id="ARBA00005965"/>
    </source>
</evidence>
<dbReference type="InterPro" id="IPR038274">
    <property type="entry name" value="Atg6/Beclin_C_sf"/>
</dbReference>
<evidence type="ECO:0000313" key="8">
    <source>
        <dbReference type="Proteomes" id="UP000077202"/>
    </source>
</evidence>
<proteinExistence type="inferred from homology"/>
<dbReference type="Proteomes" id="UP000077202">
    <property type="component" value="Unassembled WGS sequence"/>
</dbReference>
<dbReference type="FunFam" id="1.10.418.40:FF:000002">
    <property type="entry name" value="Beclin 1 protein"/>
    <property type="match status" value="1"/>
</dbReference>
<feature type="region of interest" description="Disordered" evidence="4">
    <location>
        <begin position="37"/>
        <end position="56"/>
    </location>
</feature>
<dbReference type="PANTHER" id="PTHR12768">
    <property type="entry name" value="BECLIN 1"/>
    <property type="match status" value="1"/>
</dbReference>
<dbReference type="GO" id="GO:0006995">
    <property type="term" value="P:cellular response to nitrogen starvation"/>
    <property type="evidence" value="ECO:0007669"/>
    <property type="project" value="TreeGrafter"/>
</dbReference>
<evidence type="ECO:0000256" key="4">
    <source>
        <dbReference type="SAM" id="MobiDB-lite"/>
    </source>
</evidence>
<dbReference type="GO" id="GO:0000423">
    <property type="term" value="P:mitophagy"/>
    <property type="evidence" value="ECO:0007669"/>
    <property type="project" value="TreeGrafter"/>
</dbReference>
<evidence type="ECO:0000313" key="7">
    <source>
        <dbReference type="EMBL" id="OAE29502.1"/>
    </source>
</evidence>
<dbReference type="GO" id="GO:0043548">
    <property type="term" value="F:phosphatidylinositol 3-kinase binding"/>
    <property type="evidence" value="ECO:0007669"/>
    <property type="project" value="TreeGrafter"/>
</dbReference>
<feature type="compositionally biased region" description="Basic and acidic residues" evidence="4">
    <location>
        <begin position="37"/>
        <end position="46"/>
    </location>
</feature>
<keyword evidence="8" id="KW-1185">Reference proteome</keyword>
<feature type="domain" description="Atg6/beclin coiled-coil" evidence="6">
    <location>
        <begin position="277"/>
        <end position="405"/>
    </location>
</feature>
<reference evidence="7" key="1">
    <citation type="submission" date="2016-03" db="EMBL/GenBank/DDBJ databases">
        <title>Mechanisms controlling the formation of the plant cell surface in tip-growing cells are functionally conserved among land plants.</title>
        <authorList>
            <person name="Honkanen S."/>
            <person name="Jones V.A."/>
            <person name="Morieri G."/>
            <person name="Champion C."/>
            <person name="Hetherington A.J."/>
            <person name="Kelly S."/>
            <person name="Saint-Marcoux D."/>
            <person name="Proust H."/>
            <person name="Prescott H."/>
            <person name="Dolan L."/>
        </authorList>
    </citation>
    <scope>NUCLEOTIDE SEQUENCE [LARGE SCALE GENOMIC DNA]</scope>
    <source>
        <tissue evidence="7">Whole gametophyte</tissue>
    </source>
</reference>
<dbReference type="GO" id="GO:0034271">
    <property type="term" value="C:phosphatidylinositol 3-kinase complex, class III, type I"/>
    <property type="evidence" value="ECO:0007669"/>
    <property type="project" value="TreeGrafter"/>
</dbReference>
<feature type="coiled-coil region" evidence="3">
    <location>
        <begin position="280"/>
        <end position="411"/>
    </location>
</feature>
<keyword evidence="2 3" id="KW-0175">Coiled coil</keyword>
<feature type="domain" description="Atg6 BARA" evidence="5">
    <location>
        <begin position="408"/>
        <end position="580"/>
    </location>
</feature>
<name>A0A176WAP5_MARPO</name>
<dbReference type="AlphaFoldDB" id="A0A176WAP5"/>
<evidence type="ECO:0000256" key="2">
    <source>
        <dbReference type="ARBA" id="ARBA00023054"/>
    </source>
</evidence>